<dbReference type="Pfam" id="PF07173">
    <property type="entry name" value="GRDP-like"/>
    <property type="match status" value="1"/>
</dbReference>
<feature type="compositionally biased region" description="Basic and acidic residues" evidence="1">
    <location>
        <begin position="498"/>
        <end position="508"/>
    </location>
</feature>
<dbReference type="EMBL" id="AWSO01000946">
    <property type="protein sequence ID" value="ESK86311.1"/>
    <property type="molecule type" value="Genomic_DNA"/>
</dbReference>
<sequence length="551" mass="63172">MQPYSNKPKLLPIGPAFTAPLVSIPHIKAHLSLLHAFGRLKKLVERSESHEVVVPPTAAGYRWAWFVGLAVERFELWCKWSFDKLYDIEEFLKYHLPPIDVFMVWHSYSLNPAWYQEDVKRVSTLGFLENVSRLVEMHFEGIVSCLLSGPSDTRISEWTNATQLPFDPIESTQVLITRMIICPNCRKDLVVPLSNEFGTGYLQPNFSARCSNSTSGLQCPEINKARLAARKLAKDISTNGWCDNMEDYQTYIAGTLYTQTDPYDYKKARYIKDMILDSAKFRQPGGARYSLPLLDQPNRKSSHEKSRQSQEKWELGILRRVEFSTDLMHRAMRKHMPMTYDENDEKLLSRIMGAYADDKPWSINLVAAVLRQGSFIKRMKDLGWTEASFLEAVEGEHVLKHSVLRYHAFLDLLYGSPDSFFVPTLDIDLVWHTHQLMASKYRRDCMQFLNRFLDHNDQVARSRLSSAFEETCQAWKRRFNTSYTNSEPRAASNRLPSRRPERELKEEGRDTALDYEAFQATADILVLTRQLGLCGTGECMSGGCAGGPCGT</sequence>
<gene>
    <name evidence="2" type="ORF">Moror_5070</name>
</gene>
<dbReference type="KEGG" id="mrr:Moror_5070"/>
<reference evidence="2 3" key="1">
    <citation type="journal article" date="2014" name="BMC Genomics">
        <title>Genome and secretome analysis of the hemibiotrophic fungal pathogen, Moniliophthora roreri, which causes frosty pod rot disease of cacao: mechanisms of the biotrophic and necrotrophic phases.</title>
        <authorList>
            <person name="Meinhardt L.W."/>
            <person name="Costa G.G.L."/>
            <person name="Thomazella D.P.T."/>
            <person name="Teixeira P.J.P.L."/>
            <person name="Carazzolle M.F."/>
            <person name="Schuster S.C."/>
            <person name="Carlson J.E."/>
            <person name="Guiltinan M.J."/>
            <person name="Mieczkowski P."/>
            <person name="Farmer A."/>
            <person name="Ramaraj T."/>
            <person name="Crozier J."/>
            <person name="Davis R.E."/>
            <person name="Shao J."/>
            <person name="Melnick R.L."/>
            <person name="Pereira G.A.G."/>
            <person name="Bailey B.A."/>
        </authorList>
    </citation>
    <scope>NUCLEOTIDE SEQUENCE [LARGE SCALE GENOMIC DNA]</scope>
    <source>
        <strain evidence="2 3">MCA 2997</strain>
    </source>
</reference>
<feature type="region of interest" description="Disordered" evidence="1">
    <location>
        <begin position="288"/>
        <end position="310"/>
    </location>
</feature>
<organism evidence="2 3">
    <name type="scientific">Moniliophthora roreri (strain MCA 2997)</name>
    <name type="common">Cocoa frosty pod rot fungus</name>
    <name type="synonym">Crinipellis roreri</name>
    <dbReference type="NCBI Taxonomy" id="1381753"/>
    <lineage>
        <taxon>Eukaryota</taxon>
        <taxon>Fungi</taxon>
        <taxon>Dikarya</taxon>
        <taxon>Basidiomycota</taxon>
        <taxon>Agaricomycotina</taxon>
        <taxon>Agaricomycetes</taxon>
        <taxon>Agaricomycetidae</taxon>
        <taxon>Agaricales</taxon>
        <taxon>Marasmiineae</taxon>
        <taxon>Marasmiaceae</taxon>
        <taxon>Moniliophthora</taxon>
    </lineage>
</organism>
<dbReference type="HOGENOM" id="CLU_010103_1_1_1"/>
<dbReference type="PANTHER" id="PTHR34365:SF7">
    <property type="entry name" value="GLYCINE-RICH DOMAIN-CONTAINING PROTEIN 1"/>
    <property type="match status" value="1"/>
</dbReference>
<dbReference type="AlphaFoldDB" id="V2X0K1"/>
<name>V2X0K1_MONRO</name>
<protein>
    <submittedName>
        <fullName evidence="2">Uncharacterized protein</fullName>
    </submittedName>
</protein>
<keyword evidence="3" id="KW-1185">Reference proteome</keyword>
<dbReference type="InterPro" id="IPR009836">
    <property type="entry name" value="GRDP-like"/>
</dbReference>
<dbReference type="PANTHER" id="PTHR34365">
    <property type="entry name" value="ENOLASE (DUF1399)"/>
    <property type="match status" value="1"/>
</dbReference>
<dbReference type="STRING" id="1381753.V2X0K1"/>
<proteinExistence type="predicted"/>
<dbReference type="Proteomes" id="UP000017559">
    <property type="component" value="Unassembled WGS sequence"/>
</dbReference>
<evidence type="ECO:0000256" key="1">
    <source>
        <dbReference type="SAM" id="MobiDB-lite"/>
    </source>
</evidence>
<evidence type="ECO:0000313" key="3">
    <source>
        <dbReference type="Proteomes" id="UP000017559"/>
    </source>
</evidence>
<accession>V2X0K1</accession>
<feature type="compositionally biased region" description="Basic and acidic residues" evidence="1">
    <location>
        <begin position="297"/>
        <end position="310"/>
    </location>
</feature>
<evidence type="ECO:0000313" key="2">
    <source>
        <dbReference type="EMBL" id="ESK86311.1"/>
    </source>
</evidence>
<feature type="region of interest" description="Disordered" evidence="1">
    <location>
        <begin position="483"/>
        <end position="508"/>
    </location>
</feature>
<dbReference type="OrthoDB" id="2684236at2759"/>
<comment type="caution">
    <text evidence="2">The sequence shown here is derived from an EMBL/GenBank/DDBJ whole genome shotgun (WGS) entry which is preliminary data.</text>
</comment>